<dbReference type="EMBL" id="AQHN01000061">
    <property type="protein sequence ID" value="ENN86902.1"/>
    <property type="molecule type" value="Genomic_DNA"/>
</dbReference>
<protein>
    <submittedName>
        <fullName evidence="2">Uncharacterized protein</fullName>
    </submittedName>
</protein>
<dbReference type="AlphaFoldDB" id="N6V779"/>
<gene>
    <name evidence="2" type="ORF">RHSP_15224</name>
</gene>
<organism evidence="2 3">
    <name type="scientific">Rhizobium freirei PRF 81</name>
    <dbReference type="NCBI Taxonomy" id="363754"/>
    <lineage>
        <taxon>Bacteria</taxon>
        <taxon>Pseudomonadati</taxon>
        <taxon>Pseudomonadota</taxon>
        <taxon>Alphaproteobacteria</taxon>
        <taxon>Hyphomicrobiales</taxon>
        <taxon>Rhizobiaceae</taxon>
        <taxon>Rhizobium/Agrobacterium group</taxon>
        <taxon>Rhizobium</taxon>
    </lineage>
</organism>
<evidence type="ECO:0000256" key="1">
    <source>
        <dbReference type="SAM" id="MobiDB-lite"/>
    </source>
</evidence>
<proteinExistence type="predicted"/>
<accession>N6V779</accession>
<name>N6V779_9HYPH</name>
<evidence type="ECO:0000313" key="3">
    <source>
        <dbReference type="Proteomes" id="UP000012429"/>
    </source>
</evidence>
<keyword evidence="3" id="KW-1185">Reference proteome</keyword>
<sequence length="83" mass="9294">MQHDEQLQAAEQQPESEHRPECAFLAKPAIAGLALWLGLRRWSRCDCALVPLVAVVNEDPDGFRQIGCARVEHGIYLHISMEA</sequence>
<reference evidence="2 3" key="1">
    <citation type="journal article" date="2012" name="BMC Genomics">
        <title>Genomic basis of broad host range and environmental adaptability of Rhizobium tropici CIAT 899 and Rhizobium sp. PRF 81 which are used in inoculants for common bean (Phaseolus vulgaris L.).</title>
        <authorList>
            <person name="Ormeno-Orrillo E."/>
            <person name="Menna P."/>
            <person name="Almeida L.G."/>
            <person name="Ollero F.J."/>
            <person name="Nicolas M.F."/>
            <person name="Pains Rodrigues E."/>
            <person name="Shigueyoshi Nakatani A."/>
            <person name="Silva Batista J.S."/>
            <person name="Oliveira Chueire L.M."/>
            <person name="Souza R.C."/>
            <person name="Ribeiro Vasconcelos A.T."/>
            <person name="Megias M."/>
            <person name="Hungria M."/>
            <person name="Martinez-Romero E."/>
        </authorList>
    </citation>
    <scope>NUCLEOTIDE SEQUENCE [LARGE SCALE GENOMIC DNA]</scope>
    <source>
        <strain evidence="2 3">PRF 81</strain>
    </source>
</reference>
<evidence type="ECO:0000313" key="2">
    <source>
        <dbReference type="EMBL" id="ENN86902.1"/>
    </source>
</evidence>
<comment type="caution">
    <text evidence="2">The sequence shown here is derived from an EMBL/GenBank/DDBJ whole genome shotgun (WGS) entry which is preliminary data.</text>
</comment>
<feature type="region of interest" description="Disordered" evidence="1">
    <location>
        <begin position="1"/>
        <end position="20"/>
    </location>
</feature>
<dbReference type="Proteomes" id="UP000012429">
    <property type="component" value="Unassembled WGS sequence"/>
</dbReference>